<feature type="compositionally biased region" description="Basic residues" evidence="1">
    <location>
        <begin position="726"/>
        <end position="735"/>
    </location>
</feature>
<dbReference type="EMBL" id="JAKWBI020000021">
    <property type="protein sequence ID" value="KAJ2905916.1"/>
    <property type="molecule type" value="Genomic_DNA"/>
</dbReference>
<reference evidence="2" key="1">
    <citation type="submission" date="2022-07" db="EMBL/GenBank/DDBJ databases">
        <title>Draft genome sequence of Zalerion maritima ATCC 34329, a (micro)plastics degrading marine fungus.</title>
        <authorList>
            <person name="Paco A."/>
            <person name="Goncalves M.F.M."/>
            <person name="Rocha-Santos T.A.P."/>
            <person name="Alves A."/>
        </authorList>
    </citation>
    <scope>NUCLEOTIDE SEQUENCE</scope>
    <source>
        <strain evidence="2">ATCC 34329</strain>
    </source>
</reference>
<dbReference type="AlphaFoldDB" id="A0AAD5WX10"/>
<dbReference type="Proteomes" id="UP001201980">
    <property type="component" value="Unassembled WGS sequence"/>
</dbReference>
<sequence>MSGSEKKAAVQRQLMLRKARKVVLDQQARVLQKKSLKLKSEHGNTYRKAEETETHLSNNLDGPAGALFDDIGAHKKAVDEHQSLSKQLNKSRKLCLLQHKDILQQTEQFVSLAGKRDKVLRKIEVKEKELALLQNSQPDESSDESDSELTATNFSGSDESDDEDDDAHQIPASREPAQVLAEVQFPEGSSHQAHSSPPNSDRDSDRDSDDEGLFVSNDSSSYVDDGETSDETDGEPVKDEQSALLESVQDGELYGDGGDQELIDVDNLGSEIGYKQAGTESSSQARSLLTSGTGKRKRTSESHERDIAPVSGRSSIMTPPPTQEEIELVSRLRDKDIFTISNGIFVSPEYVKGVPVVKIRESSQDNYWNPNWTTWAFISEGIRDATEKIKDLDVRQHNTTDSKVEQRLIEERHKHADRRSNLESVSKMGLRFIPDWHPNQLLSKELVSDPNTNSGKGLLYQQSMMALGSLLKDLKKAATTGKIKMTPVNFIRWRLGEMLKMDPGRGVGNAIQKMKSVRAGDPVTKYVCDLARRRVSAGTDSRRSFGVLTGARSGARRVGFGSVTNHSINEIARENREAAAQDRGTAGSRPPVSTVDINRGTAQPDSIRRDLGNNSHAGVAQRHSVLDRMLPRPPQRIVSTRNNRNRNQPSPNRRSTGRPGLARFTQASRQQSANRGRRGNTPAAVDRVQNASRTNHRDYGYERRMASRRGHRQEAEEDPEDFLMFRGRKPGTNRP</sequence>
<name>A0AAD5WX10_9PEZI</name>
<protein>
    <submittedName>
        <fullName evidence="2">Uncharacterized protein</fullName>
    </submittedName>
</protein>
<proteinExistence type="predicted"/>
<feature type="compositionally biased region" description="Basic and acidic residues" evidence="1">
    <location>
        <begin position="695"/>
        <end position="705"/>
    </location>
</feature>
<keyword evidence="3" id="KW-1185">Reference proteome</keyword>
<evidence type="ECO:0000313" key="2">
    <source>
        <dbReference type="EMBL" id="KAJ2905916.1"/>
    </source>
</evidence>
<organism evidence="2 3">
    <name type="scientific">Zalerion maritima</name>
    <dbReference type="NCBI Taxonomy" id="339359"/>
    <lineage>
        <taxon>Eukaryota</taxon>
        <taxon>Fungi</taxon>
        <taxon>Dikarya</taxon>
        <taxon>Ascomycota</taxon>
        <taxon>Pezizomycotina</taxon>
        <taxon>Sordariomycetes</taxon>
        <taxon>Lulworthiomycetidae</taxon>
        <taxon>Lulworthiales</taxon>
        <taxon>Lulworthiaceae</taxon>
        <taxon>Zalerion</taxon>
    </lineage>
</organism>
<feature type="compositionally biased region" description="Polar residues" evidence="1">
    <location>
        <begin position="665"/>
        <end position="674"/>
    </location>
</feature>
<feature type="compositionally biased region" description="Acidic residues" evidence="1">
    <location>
        <begin position="224"/>
        <end position="234"/>
    </location>
</feature>
<evidence type="ECO:0000256" key="1">
    <source>
        <dbReference type="SAM" id="MobiDB-lite"/>
    </source>
</evidence>
<evidence type="ECO:0000313" key="3">
    <source>
        <dbReference type="Proteomes" id="UP001201980"/>
    </source>
</evidence>
<gene>
    <name evidence="2" type="ORF">MKZ38_003704</name>
</gene>
<comment type="caution">
    <text evidence="2">The sequence shown here is derived from an EMBL/GenBank/DDBJ whole genome shotgun (WGS) entry which is preliminary data.</text>
</comment>
<feature type="region of interest" description="Disordered" evidence="1">
    <location>
        <begin position="576"/>
        <end position="735"/>
    </location>
</feature>
<feature type="region of interest" description="Disordered" evidence="1">
    <location>
        <begin position="133"/>
        <end position="241"/>
    </location>
</feature>
<feature type="region of interest" description="Disordered" evidence="1">
    <location>
        <begin position="275"/>
        <end position="321"/>
    </location>
</feature>
<feature type="compositionally biased region" description="Low complexity" evidence="1">
    <location>
        <begin position="641"/>
        <end position="654"/>
    </location>
</feature>
<feature type="compositionally biased region" description="Polar residues" evidence="1">
    <location>
        <begin position="278"/>
        <end position="293"/>
    </location>
</feature>
<feature type="region of interest" description="Disordered" evidence="1">
    <location>
        <begin position="40"/>
        <end position="61"/>
    </location>
</feature>
<accession>A0AAD5WX10</accession>
<feature type="compositionally biased region" description="Basic and acidic residues" evidence="1">
    <location>
        <begin position="40"/>
        <end position="54"/>
    </location>
</feature>